<comment type="similarity">
    <text evidence="1">Belongs to the helicase family.</text>
</comment>
<dbReference type="PANTHER" id="PTHR10492">
    <property type="match status" value="1"/>
</dbReference>
<dbReference type="GO" id="GO:0043139">
    <property type="term" value="F:5'-3' DNA helicase activity"/>
    <property type="evidence" value="ECO:0007669"/>
    <property type="project" value="UniProtKB-EC"/>
</dbReference>
<dbReference type="OrthoDB" id="272985at2759"/>
<dbReference type="InterPro" id="IPR010285">
    <property type="entry name" value="DNA_helicase_pif1-like_DEAD"/>
</dbReference>
<dbReference type="GO" id="GO:0006310">
    <property type="term" value="P:DNA recombination"/>
    <property type="evidence" value="ECO:0007669"/>
    <property type="project" value="UniProtKB-KW"/>
</dbReference>
<evidence type="ECO:0000256" key="1">
    <source>
        <dbReference type="RuleBase" id="RU363044"/>
    </source>
</evidence>
<dbReference type="GO" id="GO:0000723">
    <property type="term" value="P:telomere maintenance"/>
    <property type="evidence" value="ECO:0007669"/>
    <property type="project" value="InterPro"/>
</dbReference>
<comment type="catalytic activity">
    <reaction evidence="1">
        <text>ATP + H2O = ADP + phosphate + H(+)</text>
        <dbReference type="Rhea" id="RHEA:13065"/>
        <dbReference type="ChEBI" id="CHEBI:15377"/>
        <dbReference type="ChEBI" id="CHEBI:15378"/>
        <dbReference type="ChEBI" id="CHEBI:30616"/>
        <dbReference type="ChEBI" id="CHEBI:43474"/>
        <dbReference type="ChEBI" id="CHEBI:456216"/>
        <dbReference type="EC" id="5.6.2.3"/>
    </reaction>
</comment>
<dbReference type="Gene3D" id="3.40.50.300">
    <property type="entry name" value="P-loop containing nucleotide triphosphate hydrolases"/>
    <property type="match status" value="1"/>
</dbReference>
<dbReference type="SUPFAM" id="SSF52540">
    <property type="entry name" value="P-loop containing nucleoside triphosphate hydrolases"/>
    <property type="match status" value="1"/>
</dbReference>
<keyword evidence="1" id="KW-0227">DNA damage</keyword>
<dbReference type="InterPro" id="IPR027417">
    <property type="entry name" value="P-loop_NTPase"/>
</dbReference>
<evidence type="ECO:0000313" key="4">
    <source>
        <dbReference type="Proteomes" id="UP000499080"/>
    </source>
</evidence>
<keyword evidence="1" id="KW-0547">Nucleotide-binding</keyword>
<keyword evidence="1" id="KW-0378">Hydrolase</keyword>
<dbReference type="AlphaFoldDB" id="A0A4Y2D8A8"/>
<proteinExistence type="inferred from homology"/>
<comment type="cofactor">
    <cofactor evidence="1">
        <name>Mg(2+)</name>
        <dbReference type="ChEBI" id="CHEBI:18420"/>
    </cofactor>
</comment>
<keyword evidence="1" id="KW-0347">Helicase</keyword>
<organism evidence="3 4">
    <name type="scientific">Araneus ventricosus</name>
    <name type="common">Orbweaver spider</name>
    <name type="synonym">Epeira ventricosa</name>
    <dbReference type="NCBI Taxonomy" id="182803"/>
    <lineage>
        <taxon>Eukaryota</taxon>
        <taxon>Metazoa</taxon>
        <taxon>Ecdysozoa</taxon>
        <taxon>Arthropoda</taxon>
        <taxon>Chelicerata</taxon>
        <taxon>Arachnida</taxon>
        <taxon>Araneae</taxon>
        <taxon>Araneomorphae</taxon>
        <taxon>Entelegynae</taxon>
        <taxon>Araneoidea</taxon>
        <taxon>Araneidae</taxon>
        <taxon>Araneus</taxon>
    </lineage>
</organism>
<protein>
    <recommendedName>
        <fullName evidence="1">ATP-dependent DNA helicase</fullName>
        <ecNumber evidence="1">5.6.2.3</ecNumber>
    </recommendedName>
</protein>
<keyword evidence="1" id="KW-0067">ATP-binding</keyword>
<keyword evidence="1" id="KW-0234">DNA repair</keyword>
<dbReference type="EMBL" id="BGPR01000322">
    <property type="protein sequence ID" value="GBM12983.1"/>
    <property type="molecule type" value="Genomic_DNA"/>
</dbReference>
<dbReference type="Pfam" id="PF05970">
    <property type="entry name" value="PIF1"/>
    <property type="match status" value="1"/>
</dbReference>
<dbReference type="PANTHER" id="PTHR10492:SF57">
    <property type="entry name" value="ATP-DEPENDENT DNA HELICASE"/>
    <property type="match status" value="1"/>
</dbReference>
<sequence length="253" mass="28127">MRETFAFILCYCNPTNVPSLCDKFKVEMSLGFILNHTEESAFNFSLHKINSTLKQRGLFCSSFHLPVPTGDAFEAPLYNKLEEQEDSKRRIASLNKQQLHAFNEITGAIYNRNDKSRYFYLDGPGGCGKTYLYSTLLSFVRGKGHVCLAFATTGIAVTLLKGGRTVHSGFKLSVPVLETSVSSMIPASADAQQLREAKLIIIDEITMLTRDGLRCIDILLKEIMNNAKPFGGKVIVIRGDLTDTSSSPKRNCR</sequence>
<reference evidence="3 4" key="1">
    <citation type="journal article" date="2019" name="Sci. Rep.">
        <title>Orb-weaving spider Araneus ventricosus genome elucidates the spidroin gene catalogue.</title>
        <authorList>
            <person name="Kono N."/>
            <person name="Nakamura H."/>
            <person name="Ohtoshi R."/>
            <person name="Moran D.A.P."/>
            <person name="Shinohara A."/>
            <person name="Yoshida Y."/>
            <person name="Fujiwara M."/>
            <person name="Mori M."/>
            <person name="Tomita M."/>
            <person name="Arakawa K."/>
        </authorList>
    </citation>
    <scope>NUCLEOTIDE SEQUENCE [LARGE SCALE GENOMIC DNA]</scope>
</reference>
<dbReference type="GO" id="GO:0006281">
    <property type="term" value="P:DNA repair"/>
    <property type="evidence" value="ECO:0007669"/>
    <property type="project" value="UniProtKB-KW"/>
</dbReference>
<dbReference type="Proteomes" id="UP000499080">
    <property type="component" value="Unassembled WGS sequence"/>
</dbReference>
<keyword evidence="4" id="KW-1185">Reference proteome</keyword>
<keyword evidence="1" id="KW-0233">DNA recombination</keyword>
<feature type="domain" description="DNA helicase Pif1-like DEAD-box helicase" evidence="2">
    <location>
        <begin position="94"/>
        <end position="242"/>
    </location>
</feature>
<gene>
    <name evidence="3" type="ORF">AVEN_101857_1</name>
</gene>
<dbReference type="GO" id="GO:0016887">
    <property type="term" value="F:ATP hydrolysis activity"/>
    <property type="evidence" value="ECO:0007669"/>
    <property type="project" value="RHEA"/>
</dbReference>
<evidence type="ECO:0000313" key="3">
    <source>
        <dbReference type="EMBL" id="GBM12983.1"/>
    </source>
</evidence>
<name>A0A4Y2D8A8_ARAVE</name>
<accession>A0A4Y2D8A8</accession>
<comment type="caution">
    <text evidence="3">The sequence shown here is derived from an EMBL/GenBank/DDBJ whole genome shotgun (WGS) entry which is preliminary data.</text>
</comment>
<dbReference type="GO" id="GO:0005524">
    <property type="term" value="F:ATP binding"/>
    <property type="evidence" value="ECO:0007669"/>
    <property type="project" value="UniProtKB-KW"/>
</dbReference>
<dbReference type="EC" id="5.6.2.3" evidence="1"/>
<evidence type="ECO:0000259" key="2">
    <source>
        <dbReference type="Pfam" id="PF05970"/>
    </source>
</evidence>